<feature type="compositionally biased region" description="Pro residues" evidence="1">
    <location>
        <begin position="27"/>
        <end position="39"/>
    </location>
</feature>
<gene>
    <name evidence="2" type="ORF">GOCE00092_LOCUS1151</name>
</gene>
<organism evidence="2">
    <name type="scientific">Grammatophora oceanica</name>
    <dbReference type="NCBI Taxonomy" id="210454"/>
    <lineage>
        <taxon>Eukaryota</taxon>
        <taxon>Sar</taxon>
        <taxon>Stramenopiles</taxon>
        <taxon>Ochrophyta</taxon>
        <taxon>Bacillariophyta</taxon>
        <taxon>Fragilariophyceae</taxon>
        <taxon>Fragilariophycidae</taxon>
        <taxon>Rhabdonematales</taxon>
        <taxon>Grammatophoraceae</taxon>
        <taxon>Grammatophora</taxon>
    </lineage>
</organism>
<dbReference type="EMBL" id="HBGK01002113">
    <property type="protein sequence ID" value="CAD9272244.1"/>
    <property type="molecule type" value="Transcribed_RNA"/>
</dbReference>
<feature type="region of interest" description="Disordered" evidence="1">
    <location>
        <begin position="1"/>
        <end position="141"/>
    </location>
</feature>
<feature type="compositionally biased region" description="Polar residues" evidence="1">
    <location>
        <begin position="57"/>
        <end position="67"/>
    </location>
</feature>
<evidence type="ECO:0000256" key="1">
    <source>
        <dbReference type="SAM" id="MobiDB-lite"/>
    </source>
</evidence>
<sequence>MMAVPYLHPLHPLPEEAYHGGGHHHPPPPPPRNAYFPPPSHRHHSSASREQHPHYPQQPTAPHFSQVSGGGVMVEGEPNNMSPAVDGSSRMPSPNSSTQQQSRRQRPRSEYDGHRGQGGEDEDARRNARHVSRGGPHHRYR</sequence>
<dbReference type="AlphaFoldDB" id="A0A7S1ULX6"/>
<accession>A0A7S1ULX6</accession>
<feature type="compositionally biased region" description="Low complexity" evidence="1">
    <location>
        <begin position="92"/>
        <end position="102"/>
    </location>
</feature>
<reference evidence="2" key="1">
    <citation type="submission" date="2021-01" db="EMBL/GenBank/DDBJ databases">
        <authorList>
            <person name="Corre E."/>
            <person name="Pelletier E."/>
            <person name="Niang G."/>
            <person name="Scheremetjew M."/>
            <person name="Finn R."/>
            <person name="Kale V."/>
            <person name="Holt S."/>
            <person name="Cochrane G."/>
            <person name="Meng A."/>
            <person name="Brown T."/>
            <person name="Cohen L."/>
        </authorList>
    </citation>
    <scope>NUCLEOTIDE SEQUENCE</scope>
    <source>
        <strain evidence="2">CCMP 410</strain>
    </source>
</reference>
<feature type="compositionally biased region" description="Basic and acidic residues" evidence="1">
    <location>
        <begin position="107"/>
        <end position="126"/>
    </location>
</feature>
<proteinExistence type="predicted"/>
<name>A0A7S1ULX6_9STRA</name>
<evidence type="ECO:0000313" key="2">
    <source>
        <dbReference type="EMBL" id="CAD9272244.1"/>
    </source>
</evidence>
<feature type="compositionally biased region" description="Basic residues" evidence="1">
    <location>
        <begin position="127"/>
        <end position="141"/>
    </location>
</feature>
<protein>
    <submittedName>
        <fullName evidence="2">Uncharacterized protein</fullName>
    </submittedName>
</protein>